<protein>
    <submittedName>
        <fullName evidence="2">Uncharacterized protein</fullName>
    </submittedName>
</protein>
<accession>A0A645CXM0</accession>
<feature type="region of interest" description="Disordered" evidence="1">
    <location>
        <begin position="22"/>
        <end position="47"/>
    </location>
</feature>
<dbReference type="AlphaFoldDB" id="A0A645CXM0"/>
<proteinExistence type="predicted"/>
<gene>
    <name evidence="2" type="ORF">SDC9_128495</name>
</gene>
<comment type="caution">
    <text evidence="2">The sequence shown here is derived from an EMBL/GenBank/DDBJ whole genome shotgun (WGS) entry which is preliminary data.</text>
</comment>
<sequence length="176" mass="18887">MRRLQRLAALDQDAELRTLARADHDGGWRGQTQRAGAGDHENGDEDVEHEVKIPAGQRPDHRGKHGYAQYGGHKIAGDDVCELGNGRFSPLGFFNQMDDFGERRVFTHAGDGEAKQTFAVDAAAGYCGAGLLFNGQRFAGQHAFVYAGSAVEHGAVHGDCRAGANQNDIADGDLVQ</sequence>
<dbReference type="AntiFam" id="ANF00076">
    <property type="entry name" value="Shadow ORF (opposite copA)"/>
</dbReference>
<organism evidence="2">
    <name type="scientific">bioreactor metagenome</name>
    <dbReference type="NCBI Taxonomy" id="1076179"/>
    <lineage>
        <taxon>unclassified sequences</taxon>
        <taxon>metagenomes</taxon>
        <taxon>ecological metagenomes</taxon>
    </lineage>
</organism>
<reference evidence="2" key="1">
    <citation type="submission" date="2019-08" db="EMBL/GenBank/DDBJ databases">
        <authorList>
            <person name="Kucharzyk K."/>
            <person name="Murdoch R.W."/>
            <person name="Higgins S."/>
            <person name="Loffler F."/>
        </authorList>
    </citation>
    <scope>NUCLEOTIDE SEQUENCE</scope>
</reference>
<evidence type="ECO:0000256" key="1">
    <source>
        <dbReference type="SAM" id="MobiDB-lite"/>
    </source>
</evidence>
<dbReference type="EMBL" id="VSSQ01030785">
    <property type="protein sequence ID" value="MPM81442.1"/>
    <property type="molecule type" value="Genomic_DNA"/>
</dbReference>
<evidence type="ECO:0000313" key="2">
    <source>
        <dbReference type="EMBL" id="MPM81442.1"/>
    </source>
</evidence>
<name>A0A645CXM0_9ZZZZ</name>